<dbReference type="OrthoDB" id="10261556at2759"/>
<evidence type="ECO:0000256" key="5">
    <source>
        <dbReference type="ARBA" id="ARBA00022840"/>
    </source>
</evidence>
<keyword evidence="4 7" id="KW-0347">Helicase</keyword>
<keyword evidence="5 7" id="KW-0067">ATP-binding</keyword>
<dbReference type="EC" id="5.6.2.4" evidence="7"/>
<dbReference type="PANTHER" id="PTHR13710">
    <property type="entry name" value="DNA HELICASE RECQ FAMILY MEMBER"/>
    <property type="match status" value="1"/>
</dbReference>
<evidence type="ECO:0000256" key="2">
    <source>
        <dbReference type="ARBA" id="ARBA00022741"/>
    </source>
</evidence>
<keyword evidence="7" id="KW-0539">Nucleus</keyword>
<evidence type="ECO:0000256" key="4">
    <source>
        <dbReference type="ARBA" id="ARBA00022806"/>
    </source>
</evidence>
<dbReference type="GO" id="GO:0005694">
    <property type="term" value="C:chromosome"/>
    <property type="evidence" value="ECO:0007669"/>
    <property type="project" value="TreeGrafter"/>
</dbReference>
<dbReference type="Proteomes" id="UP000054144">
    <property type="component" value="Unassembled WGS sequence"/>
</dbReference>
<evidence type="ECO:0000256" key="3">
    <source>
        <dbReference type="ARBA" id="ARBA00022801"/>
    </source>
</evidence>
<feature type="compositionally biased region" description="Polar residues" evidence="8">
    <location>
        <begin position="474"/>
        <end position="494"/>
    </location>
</feature>
<keyword evidence="2 7" id="KW-0547">Nucleotide-binding</keyword>
<dbReference type="InterPro" id="IPR014001">
    <property type="entry name" value="Helicase_ATP-bd"/>
</dbReference>
<dbReference type="GO" id="GO:0003676">
    <property type="term" value="F:nucleic acid binding"/>
    <property type="evidence" value="ECO:0007669"/>
    <property type="project" value="InterPro"/>
</dbReference>
<dbReference type="FunFam" id="3.40.50.300:FF:001389">
    <property type="entry name" value="ATP-dependent DNA helicase RecQ"/>
    <property type="match status" value="1"/>
</dbReference>
<dbReference type="AlphaFoldDB" id="A0A0D7A8K1"/>
<dbReference type="GO" id="GO:0016887">
    <property type="term" value="F:ATP hydrolysis activity"/>
    <property type="evidence" value="ECO:0007669"/>
    <property type="project" value="RHEA"/>
</dbReference>
<dbReference type="GO" id="GO:0005634">
    <property type="term" value="C:nucleus"/>
    <property type="evidence" value="ECO:0007669"/>
    <property type="project" value="UniProtKB-SubCell"/>
</dbReference>
<organism evidence="11 12">
    <name type="scientific">Fistulina hepatica ATCC 64428</name>
    <dbReference type="NCBI Taxonomy" id="1128425"/>
    <lineage>
        <taxon>Eukaryota</taxon>
        <taxon>Fungi</taxon>
        <taxon>Dikarya</taxon>
        <taxon>Basidiomycota</taxon>
        <taxon>Agaricomycotina</taxon>
        <taxon>Agaricomycetes</taxon>
        <taxon>Agaricomycetidae</taxon>
        <taxon>Agaricales</taxon>
        <taxon>Fistulinaceae</taxon>
        <taxon>Fistulina</taxon>
    </lineage>
</organism>
<evidence type="ECO:0000256" key="6">
    <source>
        <dbReference type="ARBA" id="ARBA00034617"/>
    </source>
</evidence>
<comment type="similarity">
    <text evidence="1 7">Belongs to the helicase family. RecQ subfamily.</text>
</comment>
<dbReference type="GO" id="GO:0009378">
    <property type="term" value="F:four-way junction helicase activity"/>
    <property type="evidence" value="ECO:0007669"/>
    <property type="project" value="TreeGrafter"/>
</dbReference>
<dbReference type="Pfam" id="PF00270">
    <property type="entry name" value="DEAD"/>
    <property type="match status" value="1"/>
</dbReference>
<dbReference type="InterPro" id="IPR032284">
    <property type="entry name" value="RecQ_Zn-bd"/>
</dbReference>
<evidence type="ECO:0000259" key="9">
    <source>
        <dbReference type="PROSITE" id="PS51192"/>
    </source>
</evidence>
<feature type="region of interest" description="Disordered" evidence="8">
    <location>
        <begin position="468"/>
        <end position="497"/>
    </location>
</feature>
<dbReference type="PANTHER" id="PTHR13710:SF152">
    <property type="entry name" value="ATP-DEPENDENT DNA HELICASE Q5"/>
    <property type="match status" value="1"/>
</dbReference>
<evidence type="ECO:0000256" key="1">
    <source>
        <dbReference type="ARBA" id="ARBA00005446"/>
    </source>
</evidence>
<evidence type="ECO:0000256" key="7">
    <source>
        <dbReference type="RuleBase" id="RU364117"/>
    </source>
</evidence>
<keyword evidence="3 7" id="KW-0378">Hydrolase</keyword>
<comment type="catalytic activity">
    <reaction evidence="7">
        <text>ATP + H2O = ADP + phosphate + H(+)</text>
        <dbReference type="Rhea" id="RHEA:13065"/>
        <dbReference type="ChEBI" id="CHEBI:15377"/>
        <dbReference type="ChEBI" id="CHEBI:15378"/>
        <dbReference type="ChEBI" id="CHEBI:30616"/>
        <dbReference type="ChEBI" id="CHEBI:43474"/>
        <dbReference type="ChEBI" id="CHEBI:456216"/>
    </reaction>
</comment>
<dbReference type="SMART" id="SM00490">
    <property type="entry name" value="HELICc"/>
    <property type="match status" value="1"/>
</dbReference>
<evidence type="ECO:0000256" key="8">
    <source>
        <dbReference type="SAM" id="MobiDB-lite"/>
    </source>
</evidence>
<dbReference type="InterPro" id="IPR004589">
    <property type="entry name" value="DNA_helicase_ATP-dep_RecQ"/>
</dbReference>
<dbReference type="SUPFAM" id="SSF52540">
    <property type="entry name" value="P-loop containing nucleoside triphosphate hydrolases"/>
    <property type="match status" value="1"/>
</dbReference>
<dbReference type="InterPro" id="IPR011545">
    <property type="entry name" value="DEAD/DEAH_box_helicase_dom"/>
</dbReference>
<dbReference type="Pfam" id="PF16124">
    <property type="entry name" value="RecQ_Zn_bind"/>
    <property type="match status" value="1"/>
</dbReference>
<dbReference type="GO" id="GO:0005737">
    <property type="term" value="C:cytoplasm"/>
    <property type="evidence" value="ECO:0007669"/>
    <property type="project" value="TreeGrafter"/>
</dbReference>
<dbReference type="GO" id="GO:0005524">
    <property type="term" value="F:ATP binding"/>
    <property type="evidence" value="ECO:0007669"/>
    <property type="project" value="UniProtKB-KW"/>
</dbReference>
<proteinExistence type="inferred from homology"/>
<protein>
    <recommendedName>
        <fullName evidence="7">ATP-dependent DNA helicase</fullName>
        <ecNumber evidence="7">5.6.2.4</ecNumber>
    </recommendedName>
</protein>
<keyword evidence="12" id="KW-1185">Reference proteome</keyword>
<dbReference type="SMART" id="SM00487">
    <property type="entry name" value="DEXDc"/>
    <property type="match status" value="1"/>
</dbReference>
<feature type="domain" description="Helicase ATP-binding" evidence="9">
    <location>
        <begin position="44"/>
        <end position="215"/>
    </location>
</feature>
<comment type="subcellular location">
    <subcellularLocation>
        <location evidence="7">Nucleus</location>
    </subcellularLocation>
</comment>
<name>A0A0D7A8K1_9AGAR</name>
<dbReference type="InterPro" id="IPR027417">
    <property type="entry name" value="P-loop_NTPase"/>
</dbReference>
<dbReference type="GO" id="GO:0000724">
    <property type="term" value="P:double-strand break repair via homologous recombination"/>
    <property type="evidence" value="ECO:0007669"/>
    <property type="project" value="TreeGrafter"/>
</dbReference>
<evidence type="ECO:0000313" key="11">
    <source>
        <dbReference type="EMBL" id="KIY46719.1"/>
    </source>
</evidence>
<feature type="domain" description="Helicase C-terminal" evidence="10">
    <location>
        <begin position="250"/>
        <end position="406"/>
    </location>
</feature>
<dbReference type="GO" id="GO:0043138">
    <property type="term" value="F:3'-5' DNA helicase activity"/>
    <property type="evidence" value="ECO:0007669"/>
    <property type="project" value="UniProtKB-EC"/>
</dbReference>
<dbReference type="Gene3D" id="3.40.50.300">
    <property type="entry name" value="P-loop containing nucleotide triphosphate hydrolases"/>
    <property type="match status" value="2"/>
</dbReference>
<dbReference type="PROSITE" id="PS51194">
    <property type="entry name" value="HELICASE_CTER"/>
    <property type="match status" value="1"/>
</dbReference>
<accession>A0A0D7A8K1</accession>
<reference evidence="11 12" key="1">
    <citation type="journal article" date="2015" name="Fungal Genet. Biol.">
        <title>Evolution of novel wood decay mechanisms in Agaricales revealed by the genome sequences of Fistulina hepatica and Cylindrobasidium torrendii.</title>
        <authorList>
            <person name="Floudas D."/>
            <person name="Held B.W."/>
            <person name="Riley R."/>
            <person name="Nagy L.G."/>
            <person name="Koehler G."/>
            <person name="Ransdell A.S."/>
            <person name="Younus H."/>
            <person name="Chow J."/>
            <person name="Chiniquy J."/>
            <person name="Lipzen A."/>
            <person name="Tritt A."/>
            <person name="Sun H."/>
            <person name="Haridas S."/>
            <person name="LaButti K."/>
            <person name="Ohm R.A."/>
            <person name="Kues U."/>
            <person name="Blanchette R.A."/>
            <person name="Grigoriev I.V."/>
            <person name="Minto R.E."/>
            <person name="Hibbett D.S."/>
        </authorList>
    </citation>
    <scope>NUCLEOTIDE SEQUENCE [LARGE SCALE GENOMIC DNA]</scope>
    <source>
        <strain evidence="11 12">ATCC 64428</strain>
    </source>
</reference>
<dbReference type="Pfam" id="PF00271">
    <property type="entry name" value="Helicase_C"/>
    <property type="match status" value="1"/>
</dbReference>
<dbReference type="InterPro" id="IPR001650">
    <property type="entry name" value="Helicase_C-like"/>
</dbReference>
<sequence length="656" mass="73775">MYGGYASCRVLNEGRWLVFTVQFFLTRFLVFGHEYFRGKQEQITEAALSGADVFVLAPTGLGKSICFQVPAVVVQTGITLVISPLLSLMNNQVAGLLAKNVQAAALTSETEDSDKEKAIHISSATLLQPVTPERFCSAGFLRQLEKMYKHNTLNRLVVDEAHCISEWGHDFRKEYSRLGMFRDRFPDVPIMALTATATPIVQQDIIRSLKLSREHLYIATHPFNRANLYYEIHYTAAPDVCAQMEDVCAYINAFNRRCGRPCSGVVYCRHRATCDDLVQYLRGKGLRARPYHRGIKAAKLNQTLQQWTYGDGVDIVVATIAFGLGIDKGNVQYVIHFDLPKSLEGYYQETGRAGRDGNPARCLLYYSREDAQRAKKWVDLSHGHRAELALLNNGPQPSPRSLDSFASASCPYIEGTSICRHVAICRYFGEEIKDDKDERYCNRMCDVCKYPERTAQRRTCLTPRTYLPELKPQAKQQPVSRTTSGSGDPPTSVTKPFRSADVLKKPFKTPLTRTQSVAQDRDDDAADLPPVDIELEVPFSTKVDLNLRQGTFESIRRALHAACAREDGPWHRLKSAPHEEDERTAVLARTARDVEFMIHCMSSTAKGYVSRAKNMAKSVHMIADPRAWSGNDDDFETAREIVDALRRQAQEVSALV</sequence>
<dbReference type="NCBIfam" id="TIGR00614">
    <property type="entry name" value="recQ_fam"/>
    <property type="match status" value="1"/>
</dbReference>
<dbReference type="PROSITE" id="PS51192">
    <property type="entry name" value="HELICASE_ATP_BIND_1"/>
    <property type="match status" value="1"/>
</dbReference>
<gene>
    <name evidence="11" type="ORF">FISHEDRAFT_46751</name>
</gene>
<evidence type="ECO:0000313" key="12">
    <source>
        <dbReference type="Proteomes" id="UP000054144"/>
    </source>
</evidence>
<comment type="catalytic activity">
    <reaction evidence="6 7">
        <text>Couples ATP hydrolysis with the unwinding of duplex DNA by translocating in the 3'-5' direction.</text>
        <dbReference type="EC" id="5.6.2.4"/>
    </reaction>
</comment>
<dbReference type="CDD" id="cd17920">
    <property type="entry name" value="DEXHc_RecQ"/>
    <property type="match status" value="1"/>
</dbReference>
<dbReference type="EMBL" id="KN882024">
    <property type="protein sequence ID" value="KIY46719.1"/>
    <property type="molecule type" value="Genomic_DNA"/>
</dbReference>
<evidence type="ECO:0000259" key="10">
    <source>
        <dbReference type="PROSITE" id="PS51194"/>
    </source>
</evidence>